<protein>
    <submittedName>
        <fullName evidence="2">Uncharacterized protein</fullName>
    </submittedName>
</protein>
<dbReference type="Proteomes" id="UP000801492">
    <property type="component" value="Unassembled WGS sequence"/>
</dbReference>
<gene>
    <name evidence="2" type="ORF">ILUMI_14251</name>
</gene>
<name>A0A8K0CUK9_IGNLU</name>
<sequence>MIKESSPDDIIQSMCCPYFSKRTGETVSKNSKRNYTDQQGADNENSSLKTMSCCSIANDLRHDSAAIYVHLEPLMEKVKTLMPTIRHVSFLSDGPSTQYRNKKMFFLMVEHISKTLSVQSFIWHFSERRHIKVAPDGVGECLKRTTDTLVGQGRDIHNFETFVNELNKNIRKIKIHAIDPTKLFAIDKILPEDLATFKGTMNIHELVWTNEKPSIL</sequence>
<organism evidence="2 3">
    <name type="scientific">Ignelater luminosus</name>
    <name type="common">Cucubano</name>
    <name type="synonym">Pyrophorus luminosus</name>
    <dbReference type="NCBI Taxonomy" id="2038154"/>
    <lineage>
        <taxon>Eukaryota</taxon>
        <taxon>Metazoa</taxon>
        <taxon>Ecdysozoa</taxon>
        <taxon>Arthropoda</taxon>
        <taxon>Hexapoda</taxon>
        <taxon>Insecta</taxon>
        <taxon>Pterygota</taxon>
        <taxon>Neoptera</taxon>
        <taxon>Endopterygota</taxon>
        <taxon>Coleoptera</taxon>
        <taxon>Polyphaga</taxon>
        <taxon>Elateriformia</taxon>
        <taxon>Elateroidea</taxon>
        <taxon>Elateridae</taxon>
        <taxon>Agrypninae</taxon>
        <taxon>Pyrophorini</taxon>
        <taxon>Ignelater</taxon>
    </lineage>
</organism>
<evidence type="ECO:0000313" key="3">
    <source>
        <dbReference type="Proteomes" id="UP000801492"/>
    </source>
</evidence>
<proteinExistence type="predicted"/>
<dbReference type="AlphaFoldDB" id="A0A8K0CUK9"/>
<evidence type="ECO:0000313" key="2">
    <source>
        <dbReference type="EMBL" id="KAF2891921.1"/>
    </source>
</evidence>
<evidence type="ECO:0000256" key="1">
    <source>
        <dbReference type="SAM" id="MobiDB-lite"/>
    </source>
</evidence>
<dbReference type="OrthoDB" id="6762836at2759"/>
<feature type="compositionally biased region" description="Polar residues" evidence="1">
    <location>
        <begin position="36"/>
        <end position="46"/>
    </location>
</feature>
<dbReference type="PANTHER" id="PTHR46601">
    <property type="entry name" value="ULP_PROTEASE DOMAIN-CONTAINING PROTEIN"/>
    <property type="match status" value="1"/>
</dbReference>
<dbReference type="PANTHER" id="PTHR46601:SF1">
    <property type="entry name" value="ADF-H DOMAIN-CONTAINING PROTEIN"/>
    <property type="match status" value="1"/>
</dbReference>
<feature type="region of interest" description="Disordered" evidence="1">
    <location>
        <begin position="27"/>
        <end position="46"/>
    </location>
</feature>
<comment type="caution">
    <text evidence="2">The sequence shown here is derived from an EMBL/GenBank/DDBJ whole genome shotgun (WGS) entry which is preliminary data.</text>
</comment>
<accession>A0A8K0CUK9</accession>
<reference evidence="2" key="1">
    <citation type="submission" date="2019-08" db="EMBL/GenBank/DDBJ databases">
        <title>The genome of the North American firefly Photinus pyralis.</title>
        <authorList>
            <consortium name="Photinus pyralis genome working group"/>
            <person name="Fallon T.R."/>
            <person name="Sander Lower S.E."/>
            <person name="Weng J.-K."/>
        </authorList>
    </citation>
    <scope>NUCLEOTIDE SEQUENCE</scope>
    <source>
        <strain evidence="2">TRF0915ILg1</strain>
        <tissue evidence="2">Whole body</tissue>
    </source>
</reference>
<dbReference type="EMBL" id="VTPC01019440">
    <property type="protein sequence ID" value="KAF2891921.1"/>
    <property type="molecule type" value="Genomic_DNA"/>
</dbReference>
<keyword evidence="3" id="KW-1185">Reference proteome</keyword>